<feature type="signal peptide" evidence="1">
    <location>
        <begin position="1"/>
        <end position="17"/>
    </location>
</feature>
<evidence type="ECO:0000313" key="3">
    <source>
        <dbReference type="Proteomes" id="UP000229893"/>
    </source>
</evidence>
<gene>
    <name evidence="2" type="ORF">COV57_03105</name>
</gene>
<keyword evidence="1" id="KW-0732">Signal</keyword>
<protein>
    <recommendedName>
        <fullName evidence="4">Thioredoxin-like fold domain-containing protein</fullName>
    </recommendedName>
</protein>
<accession>A0A2H0N710</accession>
<evidence type="ECO:0008006" key="4">
    <source>
        <dbReference type="Google" id="ProtNLM"/>
    </source>
</evidence>
<comment type="caution">
    <text evidence="2">The sequence shown here is derived from an EMBL/GenBank/DDBJ whole genome shotgun (WGS) entry which is preliminary data.</text>
</comment>
<organism evidence="2 3">
    <name type="scientific">Candidatus Liptonbacteria bacterium CG11_big_fil_rev_8_21_14_0_20_35_14</name>
    <dbReference type="NCBI Taxonomy" id="1974634"/>
    <lineage>
        <taxon>Bacteria</taxon>
        <taxon>Candidatus Liptoniibacteriota</taxon>
    </lineage>
</organism>
<dbReference type="EMBL" id="PCWO01000045">
    <property type="protein sequence ID" value="PIR04684.1"/>
    <property type="molecule type" value="Genomic_DNA"/>
</dbReference>
<evidence type="ECO:0000313" key="2">
    <source>
        <dbReference type="EMBL" id="PIR04684.1"/>
    </source>
</evidence>
<dbReference type="AlphaFoldDB" id="A0A2H0N710"/>
<dbReference type="Proteomes" id="UP000229893">
    <property type="component" value="Unassembled WGS sequence"/>
</dbReference>
<feature type="chain" id="PRO_5013560758" description="Thioredoxin-like fold domain-containing protein" evidence="1">
    <location>
        <begin position="18"/>
        <end position="249"/>
    </location>
</feature>
<evidence type="ECO:0000256" key="1">
    <source>
        <dbReference type="SAM" id="SignalP"/>
    </source>
</evidence>
<sequence length="249" mass="28556">MKSYFLLVLLIASPVFAKLYNTGENRSEIGRLDQSIPPVVNDSNYLLDNKDSRFWKEGNHVPDEAFVILGQDPTNIEKAKLWLLRNEKKAKVLQLMMKTIELAQRDLLKSGQVEDRYDELDEIKWDKHLSMKPVKDQVSVKESSIERSEDISVFFVFHPSCNYCHKQSLTLTSFKNVIPLQVSDGEIMNFQGLYPSQKIDSDVKKQWFGEGAIETPQLIIVNQKTNKATRLKGYSSTEQIVKAMAKVAR</sequence>
<reference evidence="2 3" key="1">
    <citation type="submission" date="2017-09" db="EMBL/GenBank/DDBJ databases">
        <title>Depth-based differentiation of microbial function through sediment-hosted aquifers and enrichment of novel symbionts in the deep terrestrial subsurface.</title>
        <authorList>
            <person name="Probst A.J."/>
            <person name="Ladd B."/>
            <person name="Jarett J.K."/>
            <person name="Geller-Mcgrath D.E."/>
            <person name="Sieber C.M."/>
            <person name="Emerson J.B."/>
            <person name="Anantharaman K."/>
            <person name="Thomas B.C."/>
            <person name="Malmstrom R."/>
            <person name="Stieglmeier M."/>
            <person name="Klingl A."/>
            <person name="Woyke T."/>
            <person name="Ryan C.M."/>
            <person name="Banfield J.F."/>
        </authorList>
    </citation>
    <scope>NUCLEOTIDE SEQUENCE [LARGE SCALE GENOMIC DNA]</scope>
    <source>
        <strain evidence="2">CG11_big_fil_rev_8_21_14_0_20_35_14</strain>
    </source>
</reference>
<name>A0A2H0N710_9BACT</name>
<proteinExistence type="predicted"/>